<proteinExistence type="inferred from homology"/>
<evidence type="ECO:0000256" key="1">
    <source>
        <dbReference type="ARBA" id="ARBA00008520"/>
    </source>
</evidence>
<dbReference type="InterPro" id="IPR006059">
    <property type="entry name" value="SBP"/>
</dbReference>
<reference evidence="5 6" key="1">
    <citation type="journal article" date="2021" name="Int. J. Syst. Evol. Microbiol.">
        <title>Salipiger mangrovisoli sp. nov., isolated from mangrove soil and the proposal for the reclassification of Paraphaeobacter pallidus as Salipiger pallidus comb. nov.</title>
        <authorList>
            <person name="Du J."/>
            <person name="Liu Y."/>
            <person name="Pei T."/>
            <person name="Deng M.R."/>
            <person name="Zhu H."/>
        </authorList>
    </citation>
    <scope>NUCLEOTIDE SEQUENCE [LARGE SCALE GENOMIC DNA]</scope>
    <source>
        <strain evidence="5 6">6D45A</strain>
    </source>
</reference>
<name>A0ABR9X1H8_9RHOB</name>
<evidence type="ECO:0000256" key="2">
    <source>
        <dbReference type="ARBA" id="ARBA00022448"/>
    </source>
</evidence>
<feature type="chain" id="PRO_5046069654" evidence="4">
    <location>
        <begin position="24"/>
        <end position="402"/>
    </location>
</feature>
<comment type="caution">
    <text evidence="5">The sequence shown here is derived from an EMBL/GenBank/DDBJ whole genome shotgun (WGS) entry which is preliminary data.</text>
</comment>
<gene>
    <name evidence="5" type="ORF">IQ782_10920</name>
</gene>
<comment type="similarity">
    <text evidence="1">Belongs to the bacterial solute-binding protein 1 family.</text>
</comment>
<dbReference type="PANTHER" id="PTHR30061:SF50">
    <property type="entry name" value="MALTOSE_MALTODEXTRIN-BINDING PERIPLASMIC PROTEIN"/>
    <property type="match status" value="1"/>
</dbReference>
<keyword evidence="3 4" id="KW-0732">Signal</keyword>
<evidence type="ECO:0000313" key="5">
    <source>
        <dbReference type="EMBL" id="MBE9637353.1"/>
    </source>
</evidence>
<dbReference type="SUPFAM" id="SSF53850">
    <property type="entry name" value="Periplasmic binding protein-like II"/>
    <property type="match status" value="1"/>
</dbReference>
<dbReference type="EMBL" id="JADFFK010000007">
    <property type="protein sequence ID" value="MBE9637353.1"/>
    <property type="molecule type" value="Genomic_DNA"/>
</dbReference>
<dbReference type="PANTHER" id="PTHR30061">
    <property type="entry name" value="MALTOSE-BINDING PERIPLASMIC PROTEIN"/>
    <property type="match status" value="1"/>
</dbReference>
<accession>A0ABR9X1H8</accession>
<evidence type="ECO:0000256" key="3">
    <source>
        <dbReference type="ARBA" id="ARBA00022729"/>
    </source>
</evidence>
<evidence type="ECO:0000313" key="6">
    <source>
        <dbReference type="Proteomes" id="UP000607796"/>
    </source>
</evidence>
<sequence>MTKTLLRTGAALVALTAAMPAMAEEITMIVCGDNMNPVQQKYIDQWEAENEGWTVAPEVVGWGQCQDKVTTLAVAGTPVGLAYVGSRTLKEFAEFGLIEPVPMSDEEKASYFPNVVDTVTYQGEQWGVPVAFSTKAFYWNKDLFKEAGLDPETPPATWAEVIDAAKAVTEKTDSAGFGLVAKTFDNTMHQFLHWVYTNNGQIVDAEGNIVLNSPQNLAALEAYKALVPYSEEGPTAYEQNEVRAIFLDGGVAMMHASIGAVSRLQDTDIDWGVANLPLGPEAQGPGTLLITDSLAVFSGTGYEEKAMELAKFLTAPEAQEEYDLAEGLTPLRPSAKIDALVAENPYWAPYIDGIEFGGPEPLFTDYRGFQNVMIEMVQSVVTGAAEPADALAKADAALNELE</sequence>
<keyword evidence="6" id="KW-1185">Reference proteome</keyword>
<dbReference type="RefSeq" id="WP_194134663.1">
    <property type="nucleotide sequence ID" value="NZ_JADFFK010000007.1"/>
</dbReference>
<organism evidence="5 6">
    <name type="scientific">Salipiger mangrovisoli</name>
    <dbReference type="NCBI Taxonomy" id="2865933"/>
    <lineage>
        <taxon>Bacteria</taxon>
        <taxon>Pseudomonadati</taxon>
        <taxon>Pseudomonadota</taxon>
        <taxon>Alphaproteobacteria</taxon>
        <taxon>Rhodobacterales</taxon>
        <taxon>Roseobacteraceae</taxon>
        <taxon>Salipiger</taxon>
    </lineage>
</organism>
<dbReference type="Proteomes" id="UP000607796">
    <property type="component" value="Unassembled WGS sequence"/>
</dbReference>
<keyword evidence="2" id="KW-0813">Transport</keyword>
<protein>
    <submittedName>
        <fullName evidence="5">Extracellular solute-binding protein</fullName>
    </submittedName>
</protein>
<dbReference type="Pfam" id="PF13416">
    <property type="entry name" value="SBP_bac_8"/>
    <property type="match status" value="1"/>
</dbReference>
<evidence type="ECO:0000256" key="4">
    <source>
        <dbReference type="SAM" id="SignalP"/>
    </source>
</evidence>
<dbReference type="Gene3D" id="3.40.190.10">
    <property type="entry name" value="Periplasmic binding protein-like II"/>
    <property type="match status" value="1"/>
</dbReference>
<feature type="signal peptide" evidence="4">
    <location>
        <begin position="1"/>
        <end position="23"/>
    </location>
</feature>